<evidence type="ECO:0000259" key="9">
    <source>
        <dbReference type="Pfam" id="PF01648"/>
    </source>
</evidence>
<keyword evidence="11" id="KW-1185">Reference proteome</keyword>
<dbReference type="NCBIfam" id="TIGR00556">
    <property type="entry name" value="pantethn_trn"/>
    <property type="match status" value="1"/>
</dbReference>
<keyword evidence="2 8" id="KW-0808">Transferase</keyword>
<dbReference type="InterPro" id="IPR008278">
    <property type="entry name" value="4-PPantetheinyl_Trfase_dom"/>
</dbReference>
<dbReference type="OrthoDB" id="517356at2"/>
<proteinExistence type="inferred from homology"/>
<comment type="similarity">
    <text evidence="8">Belongs to the P-Pant transferase superfamily. AcpS family.</text>
</comment>
<feature type="binding site" evidence="8">
    <location>
        <position position="76"/>
    </location>
    <ligand>
        <name>Mg(2+)</name>
        <dbReference type="ChEBI" id="CHEBI:18420"/>
    </ligand>
</feature>
<reference evidence="10 11" key="1">
    <citation type="submission" date="2019-11" db="EMBL/GenBank/DDBJ databases">
        <title>Whole-genome sequence of a the green, strictly anaerobic photosynthetic bacterium Heliobacillus mobilis DSM 6151.</title>
        <authorList>
            <person name="Kyndt J.A."/>
            <person name="Meyer T.E."/>
        </authorList>
    </citation>
    <scope>NUCLEOTIDE SEQUENCE [LARGE SCALE GENOMIC DNA]</scope>
    <source>
        <strain evidence="10 11">DSM 6151</strain>
    </source>
</reference>
<dbReference type="Pfam" id="PF01648">
    <property type="entry name" value="ACPS"/>
    <property type="match status" value="1"/>
</dbReference>
<sequence length="153" mass="17389">MLRLYYSQDEIHTKRSDDSVEPMAIGCDIVEIARIREAAERHPRFVERVFSTAEIVECRQKTNPWPSFAARFAAKEAVIKAMPGDFVPPLTEMEILKDTTGKPQVHFTGLTAEYAAKSGWKRWAVSLSHERTHAIATVIAWGRPEEGTNECDW</sequence>
<evidence type="ECO:0000256" key="3">
    <source>
        <dbReference type="ARBA" id="ARBA00022723"/>
    </source>
</evidence>
<keyword evidence="8" id="KW-0963">Cytoplasm</keyword>
<comment type="subcellular location">
    <subcellularLocation>
        <location evidence="8">Cytoplasm</location>
    </subcellularLocation>
</comment>
<dbReference type="GO" id="GO:0000287">
    <property type="term" value="F:magnesium ion binding"/>
    <property type="evidence" value="ECO:0007669"/>
    <property type="project" value="UniProtKB-UniRule"/>
</dbReference>
<dbReference type="GO" id="GO:0008897">
    <property type="term" value="F:holo-[acyl-carrier-protein] synthase activity"/>
    <property type="evidence" value="ECO:0007669"/>
    <property type="project" value="UniProtKB-UniRule"/>
</dbReference>
<evidence type="ECO:0000256" key="7">
    <source>
        <dbReference type="ARBA" id="ARBA00023160"/>
    </source>
</evidence>
<comment type="catalytic activity">
    <reaction evidence="8">
        <text>apo-[ACP] + CoA = holo-[ACP] + adenosine 3',5'-bisphosphate + H(+)</text>
        <dbReference type="Rhea" id="RHEA:12068"/>
        <dbReference type="Rhea" id="RHEA-COMP:9685"/>
        <dbReference type="Rhea" id="RHEA-COMP:9690"/>
        <dbReference type="ChEBI" id="CHEBI:15378"/>
        <dbReference type="ChEBI" id="CHEBI:29999"/>
        <dbReference type="ChEBI" id="CHEBI:57287"/>
        <dbReference type="ChEBI" id="CHEBI:58343"/>
        <dbReference type="ChEBI" id="CHEBI:64479"/>
        <dbReference type="EC" id="2.7.8.7"/>
    </reaction>
</comment>
<dbReference type="SUPFAM" id="SSF56214">
    <property type="entry name" value="4'-phosphopantetheinyl transferase"/>
    <property type="match status" value="1"/>
</dbReference>
<dbReference type="EC" id="2.7.8.7" evidence="8"/>
<comment type="caution">
    <text evidence="10">The sequence shown here is derived from an EMBL/GenBank/DDBJ whole genome shotgun (WGS) entry which is preliminary data.</text>
</comment>
<gene>
    <name evidence="8 10" type="primary">acpS</name>
    <name evidence="10" type="ORF">GJ688_08035</name>
</gene>
<dbReference type="EMBL" id="WNKU01000007">
    <property type="protein sequence ID" value="MTV48931.1"/>
    <property type="molecule type" value="Genomic_DNA"/>
</dbReference>
<evidence type="ECO:0000256" key="6">
    <source>
        <dbReference type="ARBA" id="ARBA00023098"/>
    </source>
</evidence>
<feature type="binding site" evidence="8">
    <location>
        <position position="28"/>
    </location>
    <ligand>
        <name>Mg(2+)</name>
        <dbReference type="ChEBI" id="CHEBI:18420"/>
    </ligand>
</feature>
<keyword evidence="5 8" id="KW-0460">Magnesium</keyword>
<keyword evidence="6 8" id="KW-0443">Lipid metabolism</keyword>
<keyword evidence="4 8" id="KW-0276">Fatty acid metabolism</keyword>
<name>A0A6I3SJ52_HELMO</name>
<evidence type="ECO:0000256" key="8">
    <source>
        <dbReference type="HAMAP-Rule" id="MF_00101"/>
    </source>
</evidence>
<dbReference type="AlphaFoldDB" id="A0A6I3SJ52"/>
<evidence type="ECO:0000313" key="10">
    <source>
        <dbReference type="EMBL" id="MTV48931.1"/>
    </source>
</evidence>
<keyword evidence="1 8" id="KW-0444">Lipid biosynthesis</keyword>
<dbReference type="InterPro" id="IPR037143">
    <property type="entry name" value="4-PPantetheinyl_Trfase_dom_sf"/>
</dbReference>
<evidence type="ECO:0000256" key="5">
    <source>
        <dbReference type="ARBA" id="ARBA00022842"/>
    </source>
</evidence>
<evidence type="ECO:0000256" key="1">
    <source>
        <dbReference type="ARBA" id="ARBA00022516"/>
    </source>
</evidence>
<comment type="cofactor">
    <cofactor evidence="8">
        <name>Mg(2+)</name>
        <dbReference type="ChEBI" id="CHEBI:18420"/>
    </cofactor>
</comment>
<accession>A0A6I3SJ52</accession>
<keyword evidence="7 8" id="KW-0275">Fatty acid biosynthesis</keyword>
<dbReference type="InterPro" id="IPR004568">
    <property type="entry name" value="Ppantetheine-prot_Trfase_dom"/>
</dbReference>
<comment type="function">
    <text evidence="8">Transfers the 4'-phosphopantetheine moiety from coenzyme A to a Ser of acyl-carrier-protein.</text>
</comment>
<feature type="domain" description="4'-phosphopantetheinyl transferase" evidence="9">
    <location>
        <begin position="24"/>
        <end position="131"/>
    </location>
</feature>
<dbReference type="GO" id="GO:0006633">
    <property type="term" value="P:fatty acid biosynthetic process"/>
    <property type="evidence" value="ECO:0007669"/>
    <property type="project" value="UniProtKB-UniRule"/>
</dbReference>
<dbReference type="HAMAP" id="MF_00101">
    <property type="entry name" value="AcpS"/>
    <property type="match status" value="1"/>
</dbReference>
<evidence type="ECO:0000256" key="2">
    <source>
        <dbReference type="ARBA" id="ARBA00022679"/>
    </source>
</evidence>
<keyword evidence="3 8" id="KW-0479">Metal-binding</keyword>
<dbReference type="NCBIfam" id="TIGR00516">
    <property type="entry name" value="acpS"/>
    <property type="match status" value="1"/>
</dbReference>
<protein>
    <recommendedName>
        <fullName evidence="8">Holo-[acyl-carrier-protein] synthase</fullName>
        <shortName evidence="8">Holo-ACP synthase</shortName>
        <ecNumber evidence="8">2.7.8.7</ecNumber>
    </recommendedName>
    <alternativeName>
        <fullName evidence="8">4'-phosphopantetheinyl transferase AcpS</fullName>
    </alternativeName>
</protein>
<dbReference type="InterPro" id="IPR002582">
    <property type="entry name" value="ACPS"/>
</dbReference>
<evidence type="ECO:0000256" key="4">
    <source>
        <dbReference type="ARBA" id="ARBA00022832"/>
    </source>
</evidence>
<dbReference type="GO" id="GO:0005737">
    <property type="term" value="C:cytoplasm"/>
    <property type="evidence" value="ECO:0007669"/>
    <property type="project" value="UniProtKB-SubCell"/>
</dbReference>
<organism evidence="10 11">
    <name type="scientific">Heliobacterium mobile</name>
    <name type="common">Heliobacillus mobilis</name>
    <dbReference type="NCBI Taxonomy" id="28064"/>
    <lineage>
        <taxon>Bacteria</taxon>
        <taxon>Bacillati</taxon>
        <taxon>Bacillota</taxon>
        <taxon>Clostridia</taxon>
        <taxon>Eubacteriales</taxon>
        <taxon>Heliobacteriaceae</taxon>
        <taxon>Heliobacterium</taxon>
    </lineage>
</organism>
<evidence type="ECO:0000313" key="11">
    <source>
        <dbReference type="Proteomes" id="UP000430670"/>
    </source>
</evidence>
<dbReference type="Proteomes" id="UP000430670">
    <property type="component" value="Unassembled WGS sequence"/>
</dbReference>
<dbReference type="Gene3D" id="3.90.470.20">
    <property type="entry name" value="4'-phosphopantetheinyl transferase domain"/>
    <property type="match status" value="1"/>
</dbReference>
<dbReference type="RefSeq" id="WP_155476033.1">
    <property type="nucleotide sequence ID" value="NZ_WNKU01000007.1"/>
</dbReference>